<proteinExistence type="predicted"/>
<dbReference type="Ensembl" id="ENSACOT00000014679.1">
    <property type="protein sequence ID" value="ENSACOP00000014177.1"/>
    <property type="gene ID" value="ENSACOG00000009870.1"/>
</dbReference>
<dbReference type="GO" id="GO:0042101">
    <property type="term" value="C:T cell receptor complex"/>
    <property type="evidence" value="ECO:0007669"/>
    <property type="project" value="UniProtKB-KW"/>
</dbReference>
<organism evidence="8 9">
    <name type="scientific">Amazona collaria</name>
    <name type="common">yellow-billed parrot</name>
    <dbReference type="NCBI Taxonomy" id="241587"/>
    <lineage>
        <taxon>Eukaryota</taxon>
        <taxon>Metazoa</taxon>
        <taxon>Chordata</taxon>
        <taxon>Craniata</taxon>
        <taxon>Vertebrata</taxon>
        <taxon>Euteleostomi</taxon>
        <taxon>Archelosauria</taxon>
        <taxon>Archosauria</taxon>
        <taxon>Dinosauria</taxon>
        <taxon>Saurischia</taxon>
        <taxon>Theropoda</taxon>
        <taxon>Coelurosauria</taxon>
        <taxon>Aves</taxon>
        <taxon>Neognathae</taxon>
        <taxon>Neoaves</taxon>
        <taxon>Telluraves</taxon>
        <taxon>Australaves</taxon>
        <taxon>Psittaciformes</taxon>
        <taxon>Psittacidae</taxon>
        <taxon>Amazona</taxon>
    </lineage>
</organism>
<keyword evidence="4" id="KW-0675">Receptor</keyword>
<reference evidence="8" key="1">
    <citation type="submission" date="2025-08" db="UniProtKB">
        <authorList>
            <consortium name="Ensembl"/>
        </authorList>
    </citation>
    <scope>IDENTIFICATION</scope>
</reference>
<keyword evidence="5" id="KW-0393">Immunoglobulin domain</keyword>
<keyword evidence="9" id="KW-1185">Reference proteome</keyword>
<dbReference type="InterPro" id="IPR051006">
    <property type="entry name" value="TCR_variable_domain"/>
</dbReference>
<evidence type="ECO:0000256" key="5">
    <source>
        <dbReference type="ARBA" id="ARBA00023319"/>
    </source>
</evidence>
<accession>A0A8B9FSM5</accession>
<dbReference type="SUPFAM" id="SSF48726">
    <property type="entry name" value="Immunoglobulin"/>
    <property type="match status" value="1"/>
</dbReference>
<evidence type="ECO:0000256" key="3">
    <source>
        <dbReference type="ARBA" id="ARBA00023130"/>
    </source>
</evidence>
<dbReference type="PANTHER" id="PTHR19343">
    <property type="entry name" value="T CELL RECEPTOR ALPHA VARIABLE 1-2"/>
    <property type="match status" value="1"/>
</dbReference>
<evidence type="ECO:0000256" key="4">
    <source>
        <dbReference type="ARBA" id="ARBA00023170"/>
    </source>
</evidence>
<evidence type="ECO:0000256" key="7">
    <source>
        <dbReference type="SAM" id="MobiDB-lite"/>
    </source>
</evidence>
<feature type="region of interest" description="Disordered" evidence="7">
    <location>
        <begin position="112"/>
        <end position="157"/>
    </location>
</feature>
<sequence length="157" mass="17680">ERTGSANQLIPGVTTGCSPLFPLLMSDIYTIINCSHPNIGFVQFIHWYRQFPGRGPAFLVSALQGSKELVDPPGQLSVAANRRFSVLRLDRPRPRDAAVYYCAQEARRWEPGLRPNTNRRTNTPSGTERHRRKHSLTPRSEHQDPTGQLPASVPRQL</sequence>
<keyword evidence="2" id="KW-0391">Immunity</keyword>
<evidence type="ECO:0008006" key="10">
    <source>
        <dbReference type="Google" id="ProtNLM"/>
    </source>
</evidence>
<keyword evidence="3" id="KW-1064">Adaptive immunity</keyword>
<dbReference type="Gene3D" id="2.60.40.10">
    <property type="entry name" value="Immunoglobulins"/>
    <property type="match status" value="1"/>
</dbReference>
<dbReference type="Proteomes" id="UP000694522">
    <property type="component" value="Unplaced"/>
</dbReference>
<evidence type="ECO:0000256" key="1">
    <source>
        <dbReference type="ARBA" id="ARBA00022729"/>
    </source>
</evidence>
<protein>
    <recommendedName>
        <fullName evidence="10">Immunoglobulin V-set domain-containing protein</fullName>
    </recommendedName>
</protein>
<keyword evidence="6" id="KW-1279">T cell receptor</keyword>
<dbReference type="InterPro" id="IPR013783">
    <property type="entry name" value="Ig-like_fold"/>
</dbReference>
<evidence type="ECO:0000313" key="8">
    <source>
        <dbReference type="Ensembl" id="ENSACOP00000014177.1"/>
    </source>
</evidence>
<keyword evidence="1" id="KW-0732">Signal</keyword>
<evidence type="ECO:0000256" key="6">
    <source>
        <dbReference type="ARBA" id="ARBA00043266"/>
    </source>
</evidence>
<dbReference type="GO" id="GO:0002250">
    <property type="term" value="P:adaptive immune response"/>
    <property type="evidence" value="ECO:0007669"/>
    <property type="project" value="UniProtKB-KW"/>
</dbReference>
<dbReference type="AlphaFoldDB" id="A0A8B9FSM5"/>
<name>A0A8B9FSM5_9PSIT</name>
<dbReference type="GO" id="GO:0042605">
    <property type="term" value="F:peptide antigen binding"/>
    <property type="evidence" value="ECO:0007669"/>
    <property type="project" value="TreeGrafter"/>
</dbReference>
<dbReference type="InterPro" id="IPR036179">
    <property type="entry name" value="Ig-like_dom_sf"/>
</dbReference>
<evidence type="ECO:0000313" key="9">
    <source>
        <dbReference type="Proteomes" id="UP000694522"/>
    </source>
</evidence>
<feature type="compositionally biased region" description="Polar residues" evidence="7">
    <location>
        <begin position="115"/>
        <end position="126"/>
    </location>
</feature>
<dbReference type="PANTHER" id="PTHR19343:SF13">
    <property type="entry name" value="T CELL RECEPTOR ALPHA VARIABLE 21"/>
    <property type="match status" value="1"/>
</dbReference>
<evidence type="ECO:0000256" key="2">
    <source>
        <dbReference type="ARBA" id="ARBA00022859"/>
    </source>
</evidence>
<reference evidence="8" key="2">
    <citation type="submission" date="2025-09" db="UniProtKB">
        <authorList>
            <consortium name="Ensembl"/>
        </authorList>
    </citation>
    <scope>IDENTIFICATION</scope>
</reference>